<protein>
    <submittedName>
        <fullName evidence="1">Uncharacterized protein</fullName>
    </submittedName>
</protein>
<evidence type="ECO:0000313" key="1">
    <source>
        <dbReference type="EMBL" id="CAG2214913.1"/>
    </source>
</evidence>
<dbReference type="EMBL" id="CAJPWZ010001428">
    <property type="protein sequence ID" value="CAG2214913.1"/>
    <property type="molecule type" value="Genomic_DNA"/>
</dbReference>
<accession>A0A8S3S1H8</accession>
<keyword evidence="2" id="KW-1185">Reference proteome</keyword>
<proteinExistence type="predicted"/>
<organism evidence="1 2">
    <name type="scientific">Mytilus edulis</name>
    <name type="common">Blue mussel</name>
    <dbReference type="NCBI Taxonomy" id="6550"/>
    <lineage>
        <taxon>Eukaryota</taxon>
        <taxon>Metazoa</taxon>
        <taxon>Spiralia</taxon>
        <taxon>Lophotrochozoa</taxon>
        <taxon>Mollusca</taxon>
        <taxon>Bivalvia</taxon>
        <taxon>Autobranchia</taxon>
        <taxon>Pteriomorphia</taxon>
        <taxon>Mytilida</taxon>
        <taxon>Mytiloidea</taxon>
        <taxon>Mytilidae</taxon>
        <taxon>Mytilinae</taxon>
        <taxon>Mytilus</taxon>
    </lineage>
</organism>
<evidence type="ECO:0000313" key="2">
    <source>
        <dbReference type="Proteomes" id="UP000683360"/>
    </source>
</evidence>
<sequence>MDTLIQLSHSFILPIQHRSMDISVFLPTTFHFDDIRTMYDTQSEFTSPLDVSVDDTTDDHSMISLLLRDIILQTQAAINHFKSRPVTPTQQRIQLPSYRLSTIIRDLKVYYKYLSAVEKSEDGVKINNFFKQVYSDDMREMKQTLLNILVVLSKDSNIGSNLQNQSDQSLPDNLSKYQASVLEILTDLKQYAYSMLK</sequence>
<dbReference type="AlphaFoldDB" id="A0A8S3S1H8"/>
<dbReference type="Proteomes" id="UP000683360">
    <property type="component" value="Unassembled WGS sequence"/>
</dbReference>
<dbReference type="OrthoDB" id="6166118at2759"/>
<gene>
    <name evidence="1" type="ORF">MEDL_28701</name>
</gene>
<reference evidence="1" key="1">
    <citation type="submission" date="2021-03" db="EMBL/GenBank/DDBJ databases">
        <authorList>
            <person name="Bekaert M."/>
        </authorList>
    </citation>
    <scope>NUCLEOTIDE SEQUENCE</scope>
</reference>
<comment type="caution">
    <text evidence="1">The sequence shown here is derived from an EMBL/GenBank/DDBJ whole genome shotgun (WGS) entry which is preliminary data.</text>
</comment>
<name>A0A8S3S1H8_MYTED</name>